<keyword evidence="3" id="KW-1133">Transmembrane helix</keyword>
<feature type="transmembrane region" description="Helical" evidence="3">
    <location>
        <begin position="173"/>
        <end position="190"/>
    </location>
</feature>
<evidence type="ECO:0000313" key="4">
    <source>
        <dbReference type="EMBL" id="BBA18168.1"/>
    </source>
</evidence>
<dbReference type="EMBL" id="LC269918">
    <property type="protein sequence ID" value="BBA18168.1"/>
    <property type="molecule type" value="Genomic_DNA"/>
</dbReference>
<gene>
    <name evidence="9" type="primary">ycf3</name>
    <name evidence="10" type="synonym">ycf36</name>
</gene>
<evidence type="ECO:0000313" key="7">
    <source>
        <dbReference type="EMBL" id="BBA18584.1"/>
    </source>
</evidence>
<dbReference type="EMBL" id="LC269923">
    <property type="protein sequence ID" value="BBA18861.1"/>
    <property type="molecule type" value="Genomic_DNA"/>
</dbReference>
<evidence type="ECO:0000313" key="9">
    <source>
        <dbReference type="EMBL" id="BBA18861.1"/>
    </source>
</evidence>
<evidence type="ECO:0000256" key="3">
    <source>
        <dbReference type="SAM" id="Phobius"/>
    </source>
</evidence>
<dbReference type="AlphaFoldDB" id="A0A224AN96"/>
<dbReference type="EMBL" id="LC269919">
    <property type="protein sequence ID" value="BBA18307.1"/>
    <property type="molecule type" value="Genomic_DNA"/>
</dbReference>
<keyword evidence="3" id="KW-0472">Membrane</keyword>
<comment type="subcellular location">
    <subcellularLocation>
        <location evidence="1">Plastid</location>
    </subcellularLocation>
</comment>
<name>A0A224AN96_HETAK</name>
<reference evidence="9" key="1">
    <citation type="submission" date="2017-05" db="EMBL/GenBank/DDBJ databases">
        <title>Chloroplast genome sequences of Heterosigma akashiwo, a bloom-forming raphidophyte.</title>
        <authorList>
            <person name="Ueki S."/>
        </authorList>
    </citation>
    <scope>NUCLEOTIDE SEQUENCE</scope>
    <source>
        <strain evidence="6">CCAP934/4</strain>
        <strain evidence="4">CCAP934/8</strain>
        <strain evidence="10">CCMP1596</strain>
        <strain evidence="7">CCMP2274</strain>
        <strain evidence="8">CCMP3374</strain>
        <strain evidence="5">EHUSP01</strain>
        <strain evidence="9">HaFk01</strain>
    </source>
</reference>
<proteinExistence type="predicted"/>
<feature type="transmembrane region" description="Helical" evidence="3">
    <location>
        <begin position="70"/>
        <end position="88"/>
    </location>
</feature>
<dbReference type="EMBL" id="LC269924">
    <property type="protein sequence ID" value="BBA19000.1"/>
    <property type="molecule type" value="Genomic_DNA"/>
</dbReference>
<sequence length="191" mass="22815">MDFNYSLFNITIVFCKKYNLKSIMLKKTPKLFYCPVPVEQRPLNEYLSLKGSIIFNLPTLNSKEFFKRNTFITSLILIFSLPITNYFYPITEFPIHFFLTNILIVTNSLVFLFTRIHLGWSYIEKRLLNPTVEYEESGWYDGQVWVKPIKILKQDRLICSYKVYPVLKRLKKIIVYLFTVSITIFLINFLF</sequence>
<feature type="transmembrane region" description="Helical" evidence="3">
    <location>
        <begin position="94"/>
        <end position="116"/>
    </location>
</feature>
<keyword evidence="2 9" id="KW-0934">Plastid</keyword>
<keyword evidence="3" id="KW-0812">Transmembrane</keyword>
<dbReference type="Pfam" id="PF06799">
    <property type="entry name" value="CGLD27-like"/>
    <property type="match status" value="1"/>
</dbReference>
<dbReference type="PANTHER" id="PTHR34214:SF3">
    <property type="entry name" value="PROTEIN CONSERVED IN THE GREEN LINEAGE AND DIATOMS 27, CHLOROPLASTIC"/>
    <property type="match status" value="1"/>
</dbReference>
<dbReference type="PANTHER" id="PTHR34214">
    <property type="match status" value="1"/>
</dbReference>
<dbReference type="EMBL" id="LC269922">
    <property type="protein sequence ID" value="BBA18723.1"/>
    <property type="molecule type" value="Genomic_DNA"/>
</dbReference>
<organism evidence="9">
    <name type="scientific">Heterosigma akashiwo</name>
    <name type="common">Chromophytic alga</name>
    <name type="synonym">Heterosigma carterae</name>
    <dbReference type="NCBI Taxonomy" id="2829"/>
    <lineage>
        <taxon>Eukaryota</taxon>
        <taxon>Sar</taxon>
        <taxon>Stramenopiles</taxon>
        <taxon>Ochrophyta</taxon>
        <taxon>Raphidophyceae</taxon>
        <taxon>Chattonellales</taxon>
        <taxon>Chattonellaceae</taxon>
        <taxon>Heterosigma</taxon>
    </lineage>
</organism>
<evidence type="ECO:0000313" key="6">
    <source>
        <dbReference type="EMBL" id="BBA18446.1"/>
    </source>
</evidence>
<keyword evidence="9" id="KW-0150">Chloroplast</keyword>
<evidence type="ECO:0000313" key="10">
    <source>
        <dbReference type="EMBL" id="BBA19000.1"/>
    </source>
</evidence>
<evidence type="ECO:0000256" key="2">
    <source>
        <dbReference type="ARBA" id="ARBA00022640"/>
    </source>
</evidence>
<evidence type="ECO:0000313" key="5">
    <source>
        <dbReference type="EMBL" id="BBA18307.1"/>
    </source>
</evidence>
<dbReference type="EMBL" id="LC269921">
    <property type="protein sequence ID" value="BBA18584.1"/>
    <property type="molecule type" value="Genomic_DNA"/>
</dbReference>
<dbReference type="EMBL" id="LC269920">
    <property type="protein sequence ID" value="BBA18446.1"/>
    <property type="molecule type" value="Genomic_DNA"/>
</dbReference>
<accession>A0A224AN96</accession>
<dbReference type="GO" id="GO:0009536">
    <property type="term" value="C:plastid"/>
    <property type="evidence" value="ECO:0007669"/>
    <property type="project" value="UniProtKB-SubCell"/>
</dbReference>
<evidence type="ECO:0000313" key="8">
    <source>
        <dbReference type="EMBL" id="BBA18723.1"/>
    </source>
</evidence>
<geneLocation type="chloroplast" evidence="9"/>
<protein>
    <submittedName>
        <fullName evidence="9">Photosystem I assembly protein Ycf3</fullName>
    </submittedName>
</protein>
<evidence type="ECO:0000256" key="1">
    <source>
        <dbReference type="ARBA" id="ARBA00004474"/>
    </source>
</evidence>
<dbReference type="InterPro" id="IPR009631">
    <property type="entry name" value="CGLD27-like"/>
</dbReference>